<dbReference type="InterPro" id="IPR006311">
    <property type="entry name" value="TAT_signal"/>
</dbReference>
<feature type="domain" description="Intradiol ring-cleavage dioxygenases" evidence="3">
    <location>
        <begin position="149"/>
        <end position="223"/>
    </location>
</feature>
<keyword evidence="2" id="KW-0812">Transmembrane</keyword>
<evidence type="ECO:0000256" key="2">
    <source>
        <dbReference type="SAM" id="Phobius"/>
    </source>
</evidence>
<dbReference type="PROSITE" id="PS51318">
    <property type="entry name" value="TAT"/>
    <property type="match status" value="1"/>
</dbReference>
<keyword evidence="2" id="KW-1133">Transmembrane helix</keyword>
<evidence type="ECO:0000256" key="1">
    <source>
        <dbReference type="SAM" id="MobiDB-lite"/>
    </source>
</evidence>
<comment type="caution">
    <text evidence="4">The sequence shown here is derived from an EMBL/GenBank/DDBJ whole genome shotgun (WGS) entry which is preliminary data.</text>
</comment>
<evidence type="ECO:0000259" key="3">
    <source>
        <dbReference type="Pfam" id="PF00775"/>
    </source>
</evidence>
<dbReference type="Gene3D" id="2.60.130.10">
    <property type="entry name" value="Aromatic compound dioxygenase"/>
    <property type="match status" value="1"/>
</dbReference>
<dbReference type="InterPro" id="IPR000627">
    <property type="entry name" value="Intradiol_dOase_C"/>
</dbReference>
<dbReference type="EMBL" id="BNAL01000001">
    <property type="protein sequence ID" value="GHF92674.1"/>
    <property type="molecule type" value="Genomic_DNA"/>
</dbReference>
<feature type="compositionally biased region" description="Polar residues" evidence="1">
    <location>
        <begin position="96"/>
        <end position="112"/>
    </location>
</feature>
<proteinExistence type="predicted"/>
<dbReference type="RefSeq" id="WP_189641666.1">
    <property type="nucleotide sequence ID" value="NZ_BNAL01000001.1"/>
</dbReference>
<accession>A0ABQ3JWU5</accession>
<gene>
    <name evidence="4" type="ORF">GCM10017783_00590</name>
</gene>
<sequence length="318" mass="33019">MTEPLNPFPAEHDDHSHAPDDFTHLGMNADAGMMTRTVMDRRRLLGLGALGVAALTGGALLGGPALAGGGRPPLPPGGMPPGGPGGGPGGQGDAATVQSANGECSTLPTETQGPYPADGSGASGQTLNILDDSGIVRRDLTRSLGTGNRVSGVPLTLTMRLVDVDTNCTPLAGYVVYIWACTPGGEYSLYSQNIVQEDYLRGAQVTDANGEVTFQTIFPGCYAGRWPHIHFEVYANLAAAVKGNVDQNVLLVSQLALPEAECRAVYADSRYSGSVRNLNSLSLSSDMVFRDGVKAQTPVMVGSVQGGYQASLMVGLKN</sequence>
<dbReference type="PANTHER" id="PTHR34315">
    <property type="match status" value="1"/>
</dbReference>
<organism evidence="4 5">
    <name type="scientific">Deinococcus piscis</name>
    <dbReference type="NCBI Taxonomy" id="394230"/>
    <lineage>
        <taxon>Bacteria</taxon>
        <taxon>Thermotogati</taxon>
        <taxon>Deinococcota</taxon>
        <taxon>Deinococci</taxon>
        <taxon>Deinococcales</taxon>
        <taxon>Deinococcaceae</taxon>
        <taxon>Deinococcus</taxon>
    </lineage>
</organism>
<feature type="region of interest" description="Disordered" evidence="1">
    <location>
        <begin position="1"/>
        <end position="21"/>
    </location>
</feature>
<feature type="compositionally biased region" description="Pro residues" evidence="1">
    <location>
        <begin position="72"/>
        <end position="83"/>
    </location>
</feature>
<keyword evidence="5" id="KW-1185">Reference proteome</keyword>
<dbReference type="InterPro" id="IPR015889">
    <property type="entry name" value="Intradiol_dOase_core"/>
</dbReference>
<dbReference type="Proteomes" id="UP000632154">
    <property type="component" value="Unassembled WGS sequence"/>
</dbReference>
<dbReference type="Pfam" id="PF00775">
    <property type="entry name" value="Dioxygenase_C"/>
    <property type="match status" value="1"/>
</dbReference>
<dbReference type="SUPFAM" id="SSF49482">
    <property type="entry name" value="Aromatic compound dioxygenase"/>
    <property type="match status" value="1"/>
</dbReference>
<protein>
    <recommendedName>
        <fullName evidence="3">Intradiol ring-cleavage dioxygenases domain-containing protein</fullName>
    </recommendedName>
</protein>
<reference evidence="5" key="1">
    <citation type="journal article" date="2019" name="Int. J. Syst. Evol. Microbiol.">
        <title>The Global Catalogue of Microorganisms (GCM) 10K type strain sequencing project: providing services to taxonomists for standard genome sequencing and annotation.</title>
        <authorList>
            <consortium name="The Broad Institute Genomics Platform"/>
            <consortium name="The Broad Institute Genome Sequencing Center for Infectious Disease"/>
            <person name="Wu L."/>
            <person name="Ma J."/>
        </authorList>
    </citation>
    <scope>NUCLEOTIDE SEQUENCE [LARGE SCALE GENOMIC DNA]</scope>
    <source>
        <strain evidence="5">CGMCC 1.18439</strain>
    </source>
</reference>
<name>A0ABQ3JWU5_9DEIO</name>
<evidence type="ECO:0000313" key="4">
    <source>
        <dbReference type="EMBL" id="GHF92674.1"/>
    </source>
</evidence>
<keyword evidence="2" id="KW-0472">Membrane</keyword>
<evidence type="ECO:0000313" key="5">
    <source>
        <dbReference type="Proteomes" id="UP000632154"/>
    </source>
</evidence>
<feature type="transmembrane region" description="Helical" evidence="2">
    <location>
        <begin position="44"/>
        <end position="66"/>
    </location>
</feature>
<feature type="compositionally biased region" description="Basic and acidic residues" evidence="1">
    <location>
        <begin position="10"/>
        <end position="21"/>
    </location>
</feature>
<feature type="region of interest" description="Disordered" evidence="1">
    <location>
        <begin position="66"/>
        <end position="124"/>
    </location>
</feature>
<dbReference type="PANTHER" id="PTHR34315:SF1">
    <property type="entry name" value="INTRADIOL RING-CLEAVAGE DIOXYGENASES DOMAIN-CONTAINING PROTEIN-RELATED"/>
    <property type="match status" value="1"/>
</dbReference>